<proteinExistence type="predicted"/>
<dbReference type="AlphaFoldDB" id="A0A3N4IJ53"/>
<accession>A0A3N4IJ53</accession>
<evidence type="ECO:0000256" key="1">
    <source>
        <dbReference type="SAM" id="MobiDB-lite"/>
    </source>
</evidence>
<protein>
    <submittedName>
        <fullName evidence="2">Uncharacterized protein</fullName>
    </submittedName>
</protein>
<evidence type="ECO:0000313" key="3">
    <source>
        <dbReference type="Proteomes" id="UP000275078"/>
    </source>
</evidence>
<reference evidence="2 3" key="1">
    <citation type="journal article" date="2018" name="Nat. Ecol. Evol.">
        <title>Pezizomycetes genomes reveal the molecular basis of ectomycorrhizal truffle lifestyle.</title>
        <authorList>
            <person name="Murat C."/>
            <person name="Payen T."/>
            <person name="Noel B."/>
            <person name="Kuo A."/>
            <person name="Morin E."/>
            <person name="Chen J."/>
            <person name="Kohler A."/>
            <person name="Krizsan K."/>
            <person name="Balestrini R."/>
            <person name="Da Silva C."/>
            <person name="Montanini B."/>
            <person name="Hainaut M."/>
            <person name="Levati E."/>
            <person name="Barry K.W."/>
            <person name="Belfiori B."/>
            <person name="Cichocki N."/>
            <person name="Clum A."/>
            <person name="Dockter R.B."/>
            <person name="Fauchery L."/>
            <person name="Guy J."/>
            <person name="Iotti M."/>
            <person name="Le Tacon F."/>
            <person name="Lindquist E.A."/>
            <person name="Lipzen A."/>
            <person name="Malagnac F."/>
            <person name="Mello A."/>
            <person name="Molinier V."/>
            <person name="Miyauchi S."/>
            <person name="Poulain J."/>
            <person name="Riccioni C."/>
            <person name="Rubini A."/>
            <person name="Sitrit Y."/>
            <person name="Splivallo R."/>
            <person name="Traeger S."/>
            <person name="Wang M."/>
            <person name="Zifcakova L."/>
            <person name="Wipf D."/>
            <person name="Zambonelli A."/>
            <person name="Paolocci F."/>
            <person name="Nowrousian M."/>
            <person name="Ottonello S."/>
            <person name="Baldrian P."/>
            <person name="Spatafora J.W."/>
            <person name="Henrissat B."/>
            <person name="Nagy L.G."/>
            <person name="Aury J.M."/>
            <person name="Wincker P."/>
            <person name="Grigoriev I.V."/>
            <person name="Bonfante P."/>
            <person name="Martin F.M."/>
        </authorList>
    </citation>
    <scope>NUCLEOTIDE SEQUENCE [LARGE SCALE GENOMIC DNA]</scope>
    <source>
        <strain evidence="2 3">RN42</strain>
    </source>
</reference>
<organism evidence="2 3">
    <name type="scientific">Ascobolus immersus RN42</name>
    <dbReference type="NCBI Taxonomy" id="1160509"/>
    <lineage>
        <taxon>Eukaryota</taxon>
        <taxon>Fungi</taxon>
        <taxon>Dikarya</taxon>
        <taxon>Ascomycota</taxon>
        <taxon>Pezizomycotina</taxon>
        <taxon>Pezizomycetes</taxon>
        <taxon>Pezizales</taxon>
        <taxon>Ascobolaceae</taxon>
        <taxon>Ascobolus</taxon>
    </lineage>
</organism>
<dbReference type="EMBL" id="ML119677">
    <property type="protein sequence ID" value="RPA81664.1"/>
    <property type="molecule type" value="Genomic_DNA"/>
</dbReference>
<feature type="compositionally biased region" description="Low complexity" evidence="1">
    <location>
        <begin position="20"/>
        <end position="32"/>
    </location>
</feature>
<sequence length="411" mass="46326">MAAAGESQPAPGERSRRSESSPTPSPDDQPVSRPRKQSDWFVGARQLPAGYTHISDANLKRLFQENPTPEVPVRGYAEVKYRRWVERNQLSVVPEAEAADSQALAQRKRRRDEDAADFNISLTKDDDNILWGFVKNRMLHRMHWKNNMVIDACIMDALGISFDHPEYKSVRATAGRNRDTWQGRVLNNAHVFARDFLRSETGKQKVIETYKGKKMYIWALDTEGKMAKQCLLIDATLFPPSYSTLETAKAVFACLLPGLDITCLEDAQKKPTYLGHVLIKKALSYIQLETSYIIDMWLSEEGEYTKGPDDRHNRQDNHLDYIATIDALTMPSVRIPSSTQGEDIELGCLFDIPSYSSFESRTRLKKKSKISAVANGINLSGIDAPTPQLRMIVTEEGFYFVDGKGVMQAAA</sequence>
<keyword evidence="3" id="KW-1185">Reference proteome</keyword>
<gene>
    <name evidence="2" type="ORF">BJ508DRAFT_326127</name>
</gene>
<dbReference type="Proteomes" id="UP000275078">
    <property type="component" value="Unassembled WGS sequence"/>
</dbReference>
<evidence type="ECO:0000313" key="2">
    <source>
        <dbReference type="EMBL" id="RPA81664.1"/>
    </source>
</evidence>
<name>A0A3N4IJ53_ASCIM</name>
<feature type="region of interest" description="Disordered" evidence="1">
    <location>
        <begin position="1"/>
        <end position="40"/>
    </location>
</feature>